<accession>A0A7J6RHA7</accession>
<name>A0A7J6RHA7_PEROL</name>
<reference evidence="3 4" key="1">
    <citation type="submission" date="2020-04" db="EMBL/GenBank/DDBJ databases">
        <title>Perkinsus olseni comparative genomics.</title>
        <authorList>
            <person name="Bogema D.R."/>
        </authorList>
    </citation>
    <scope>NUCLEOTIDE SEQUENCE [LARGE SCALE GENOMIC DNA]</scope>
    <source>
        <strain evidence="1">ATCC PRA-205</strain>
        <strain evidence="2 3">ATCC PRA-207</strain>
    </source>
</reference>
<proteinExistence type="predicted"/>
<sequence length="183" mass="20477">LRESDRIAAELTGASDGPVPVSILISYLGDLAARRWEVPSLPGIEAARWPTPNEPKKVLCHARLKGDDNHAFKFYPSENQRNFTLTWAQCGQDEARDFSDEPHQFALTTKQFNDYRRSLASATTDSQKCAESLFSFYEVLYSAADGKLSGFADAREGSSERMGEFLVDFVCEELGGWRARKVT</sequence>
<keyword evidence="3" id="KW-1185">Reference proteome</keyword>
<evidence type="ECO:0000313" key="3">
    <source>
        <dbReference type="Proteomes" id="UP000553632"/>
    </source>
</evidence>
<dbReference type="EMBL" id="JABANM010022181">
    <property type="protein sequence ID" value="KAF4720005.1"/>
    <property type="molecule type" value="Genomic_DNA"/>
</dbReference>
<comment type="caution">
    <text evidence="1">The sequence shown here is derived from an EMBL/GenBank/DDBJ whole genome shotgun (WGS) entry which is preliminary data.</text>
</comment>
<feature type="non-terminal residue" evidence="1">
    <location>
        <position position="1"/>
    </location>
</feature>
<evidence type="ECO:0000313" key="4">
    <source>
        <dbReference type="Proteomes" id="UP000574390"/>
    </source>
</evidence>
<dbReference type="AlphaFoldDB" id="A0A7J6RHA7"/>
<evidence type="ECO:0000313" key="1">
    <source>
        <dbReference type="EMBL" id="KAF4720005.1"/>
    </source>
</evidence>
<dbReference type="EMBL" id="JABANO010018137">
    <property type="protein sequence ID" value="KAF4732318.1"/>
    <property type="molecule type" value="Genomic_DNA"/>
</dbReference>
<dbReference type="Proteomes" id="UP000553632">
    <property type="component" value="Unassembled WGS sequence"/>
</dbReference>
<organism evidence="1 4">
    <name type="scientific">Perkinsus olseni</name>
    <name type="common">Perkinsus atlanticus</name>
    <dbReference type="NCBI Taxonomy" id="32597"/>
    <lineage>
        <taxon>Eukaryota</taxon>
        <taxon>Sar</taxon>
        <taxon>Alveolata</taxon>
        <taxon>Perkinsozoa</taxon>
        <taxon>Perkinsea</taxon>
        <taxon>Perkinsida</taxon>
        <taxon>Perkinsidae</taxon>
        <taxon>Perkinsus</taxon>
    </lineage>
</organism>
<dbReference type="Proteomes" id="UP000574390">
    <property type="component" value="Unassembled WGS sequence"/>
</dbReference>
<protein>
    <submittedName>
        <fullName evidence="1">Uncharacterized protein</fullName>
    </submittedName>
</protein>
<gene>
    <name evidence="1" type="ORF">FOZ62_013928</name>
    <name evidence="2" type="ORF">FOZ63_003697</name>
</gene>
<evidence type="ECO:0000313" key="2">
    <source>
        <dbReference type="EMBL" id="KAF4732318.1"/>
    </source>
</evidence>